<evidence type="ECO:0000256" key="1">
    <source>
        <dbReference type="SAM" id="MobiDB-lite"/>
    </source>
</evidence>
<dbReference type="PANTHER" id="PTHR30441:SF4">
    <property type="entry name" value="PROTEIN ASMA"/>
    <property type="match status" value="1"/>
</dbReference>
<dbReference type="EMBL" id="CP015583">
    <property type="protein sequence ID" value="APT57941.1"/>
    <property type="molecule type" value="Genomic_DNA"/>
</dbReference>
<evidence type="ECO:0000313" key="4">
    <source>
        <dbReference type="Proteomes" id="UP000185494"/>
    </source>
</evidence>
<feature type="compositionally biased region" description="Gly residues" evidence="1">
    <location>
        <begin position="480"/>
        <end position="506"/>
    </location>
</feature>
<dbReference type="RefSeq" id="WP_075798750.1">
    <property type="nucleotide sequence ID" value="NZ_CP015583.1"/>
</dbReference>
<feature type="compositionally biased region" description="Low complexity" evidence="1">
    <location>
        <begin position="507"/>
        <end position="547"/>
    </location>
</feature>
<accession>A0A1L7AGT7</accession>
<dbReference type="eggNOG" id="COG2982">
    <property type="taxonomic scope" value="Bacteria"/>
</dbReference>
<feature type="compositionally biased region" description="Low complexity" evidence="1">
    <location>
        <begin position="446"/>
        <end position="455"/>
    </location>
</feature>
<dbReference type="InterPro" id="IPR007844">
    <property type="entry name" value="AsmA"/>
</dbReference>
<dbReference type="InterPro" id="IPR052894">
    <property type="entry name" value="AsmA-related"/>
</dbReference>
<dbReference type="AlphaFoldDB" id="A0A1L7AGT7"/>
<dbReference type="Pfam" id="PF05170">
    <property type="entry name" value="AsmA"/>
    <property type="match status" value="1"/>
</dbReference>
<feature type="compositionally biased region" description="Gly residues" evidence="1">
    <location>
        <begin position="456"/>
        <end position="473"/>
    </location>
</feature>
<feature type="region of interest" description="Disordered" evidence="1">
    <location>
        <begin position="431"/>
        <end position="547"/>
    </location>
</feature>
<sequence>MTAPRRLGAAAAVLLALVLAGLWFAPRLLDWTAWRGQLASLAAQRLGMAVTLSGPVHLTLLPEPMLEAEGVTVGLPEASLGFGARALNLKLDGWSLLAGRMAPRELTLVGADIRLPWPPVPSFAFSASLASFQAEVVDSRLTIGSMVFERVRAKLSAGSYAEAMRATGSFVPMEVWAGREVRFDATLGRAGFDGTMPLDLTLSSGGTTLATRGALPPEGGLEGRIEASGPDLSLMLPGPPGPFRAQGRLSASADLIIADGLDLDFNGNPARGAMTLRLRPQPRLDLSLAAGRLNLDPWQNSLRAGGGLPFGLDFSVEAATLRGVPLRRLRASVFREGDRLSLTDASAVLPGETQVTMNGATAGRRLEALLDFRSEELRATLAALGWPLPSLAPDRLQHADGRARLVIEDGQVAVPELSATVDGTRLSGAGVFRQGLASPPGPGATAGQDGAAQPGSGPGGGGQTAGGTAGGSQGAPQGAPQGGAGGRSGVGQGVGQGAGAGPGGGTQTQANAPTATAPQPAGTPAAGVQAGTGQAAPTTATATPGTGAAVTPAGGVVQAVGTQRPSFGLGVTLDRLDLDGLLAPGRSWEALSAELGGFDANLRLAADRVRLRGVTAERAGLDAALEAGRLTLRQFTGRVAGADVTASGVAMLGAQPRLSDLMLEVAAPDPRPLFAALPGNWPDGTRLAGAPLTLRLSGGGPLDALGLRLEGDWSDLRLDSSGVLDLPERKLAGNVTLRHPGVPRLVRDLTGWEGAEGWLGQGSMSLIANVTAGPRGVSSDRFDLVAGTLRTGGQLSLAFAGSEAGAARPRLTGRLMAEDLPLPAPVLDARPLPLDPLRLLDLDVAVAAGRIGPWGGPLLEDSESTVRLLDGLLEVDVVRGRLRGGDASGRLTLRAAEDVPRLELQGRIAGGALEGALTGWPLDLRDGEGDAVLRLSAQGRSPSAMLATLGGEGSLEWRQGVLLGIDGAAALAAARMPGTQAEARLRQALSGGETPFDRLTMALQLQDGRARITSGEITAADLLLGLGGEIDLTRRMLDLGLSLRIPDGPEVRLRLAGPDAAPKRVPELTPWLLWRAEQGL</sequence>
<organism evidence="3 4">
    <name type="scientific">Roseomonas gilardii</name>
    <dbReference type="NCBI Taxonomy" id="257708"/>
    <lineage>
        <taxon>Bacteria</taxon>
        <taxon>Pseudomonadati</taxon>
        <taxon>Pseudomonadota</taxon>
        <taxon>Alphaproteobacteria</taxon>
        <taxon>Acetobacterales</taxon>
        <taxon>Roseomonadaceae</taxon>
        <taxon>Roseomonas</taxon>
    </lineage>
</organism>
<dbReference type="PANTHER" id="PTHR30441">
    <property type="entry name" value="DUF748 DOMAIN-CONTAINING PROTEIN"/>
    <property type="match status" value="1"/>
</dbReference>
<name>A0A1L7AGT7_9PROT</name>
<dbReference type="KEGG" id="rgi:RGI145_13260"/>
<feature type="domain" description="AsmA" evidence="2">
    <location>
        <begin position="835"/>
        <end position="1013"/>
    </location>
</feature>
<dbReference type="Proteomes" id="UP000185494">
    <property type="component" value="Chromosome 1"/>
</dbReference>
<evidence type="ECO:0000313" key="3">
    <source>
        <dbReference type="EMBL" id="APT57941.1"/>
    </source>
</evidence>
<protein>
    <recommendedName>
        <fullName evidence="2">AsmA domain-containing protein</fullName>
    </recommendedName>
</protein>
<gene>
    <name evidence="3" type="ORF">RGI145_13260</name>
</gene>
<dbReference type="GO" id="GO:0005886">
    <property type="term" value="C:plasma membrane"/>
    <property type="evidence" value="ECO:0007669"/>
    <property type="project" value="TreeGrafter"/>
</dbReference>
<reference evidence="3 4" key="1">
    <citation type="submission" date="2016-05" db="EMBL/GenBank/DDBJ databases">
        <title>Complete Genome and Methylome Analysis of Psychrotrophic Bacterial Isolates from Antarctic Lake Untersee.</title>
        <authorList>
            <person name="Fomenkov A."/>
            <person name="Akimov V.N."/>
            <person name="Vasilyeva L.V."/>
            <person name="Andersen D."/>
            <person name="Vincze T."/>
            <person name="Roberts R.J."/>
        </authorList>
    </citation>
    <scope>NUCLEOTIDE SEQUENCE [LARGE SCALE GENOMIC DNA]</scope>
    <source>
        <strain evidence="3 4">U14-5</strain>
    </source>
</reference>
<dbReference type="STRING" id="257708.RGI145_13260"/>
<dbReference type="GO" id="GO:0090313">
    <property type="term" value="P:regulation of protein targeting to membrane"/>
    <property type="evidence" value="ECO:0007669"/>
    <property type="project" value="TreeGrafter"/>
</dbReference>
<proteinExistence type="predicted"/>
<evidence type="ECO:0000259" key="2">
    <source>
        <dbReference type="Pfam" id="PF05170"/>
    </source>
</evidence>